<organism evidence="1 2">
    <name type="scientific">Parasitella parasitica</name>
    <dbReference type="NCBI Taxonomy" id="35722"/>
    <lineage>
        <taxon>Eukaryota</taxon>
        <taxon>Fungi</taxon>
        <taxon>Fungi incertae sedis</taxon>
        <taxon>Mucoromycota</taxon>
        <taxon>Mucoromycotina</taxon>
        <taxon>Mucoromycetes</taxon>
        <taxon>Mucorales</taxon>
        <taxon>Mucorineae</taxon>
        <taxon>Mucoraceae</taxon>
        <taxon>Parasitella</taxon>
    </lineage>
</organism>
<evidence type="ECO:0000313" key="1">
    <source>
        <dbReference type="EMBL" id="CEP15113.1"/>
    </source>
</evidence>
<dbReference type="AlphaFoldDB" id="A0A0B7NJI9"/>
<sequence>MKIQLDQLYAEANEEDDVMSEIFPKLVQKLPNQKRLSHVGEMELIVNFLDLILSPICQYPDKNKHLV</sequence>
<dbReference type="EMBL" id="LN731879">
    <property type="protein sequence ID" value="CEP15113.1"/>
    <property type="molecule type" value="Genomic_DNA"/>
</dbReference>
<protein>
    <submittedName>
        <fullName evidence="1">Uncharacterized protein</fullName>
    </submittedName>
</protein>
<gene>
    <name evidence="1" type="primary">PARPA_09314.1 scaffold 36060</name>
</gene>
<name>A0A0B7NJI9_9FUNG</name>
<evidence type="ECO:0000313" key="2">
    <source>
        <dbReference type="Proteomes" id="UP000054107"/>
    </source>
</evidence>
<keyword evidence="2" id="KW-1185">Reference proteome</keyword>
<accession>A0A0B7NJI9</accession>
<proteinExistence type="predicted"/>
<dbReference type="OrthoDB" id="2260708at2759"/>
<dbReference type="Proteomes" id="UP000054107">
    <property type="component" value="Unassembled WGS sequence"/>
</dbReference>
<reference evidence="1 2" key="1">
    <citation type="submission" date="2014-09" db="EMBL/GenBank/DDBJ databases">
        <authorList>
            <person name="Ellenberger Sabrina"/>
        </authorList>
    </citation>
    <scope>NUCLEOTIDE SEQUENCE [LARGE SCALE GENOMIC DNA]</scope>
    <source>
        <strain evidence="1 2">CBS 412.66</strain>
    </source>
</reference>